<sequence length="200" mass="21913">MTADVSVQLTYTVTLREISDGLKLQMRHSPAGRWAFRVLWGVGIFLGLVIAINVAVKGTDSPALGVLQLMVTVVVIAIVCRWLMALGLLGYARHLGEHRVTVDPSGISTVSARHTNHTGWEFYGRWAEGRRVFVLLTPDVWGAGVLMLPKRGLSSPQDAERVRELLAARLIDQRSVRAARNNAGNQPEEGPNDAEVVRDA</sequence>
<evidence type="ECO:0000313" key="2">
    <source>
        <dbReference type="Proteomes" id="UP001377168"/>
    </source>
</evidence>
<evidence type="ECO:0000313" key="1">
    <source>
        <dbReference type="EMBL" id="MEJ8639614.1"/>
    </source>
</evidence>
<name>A0ACC6Q7G3_9ACTN</name>
<keyword evidence="2" id="KW-1185">Reference proteome</keyword>
<protein>
    <submittedName>
        <fullName evidence="1">YcxB family protein</fullName>
    </submittedName>
</protein>
<comment type="caution">
    <text evidence="1">The sequence shown here is derived from an EMBL/GenBank/DDBJ whole genome shotgun (WGS) entry which is preliminary data.</text>
</comment>
<organism evidence="1 2">
    <name type="scientific">Streptomyces achmelvichensis</name>
    <dbReference type="NCBI Taxonomy" id="3134111"/>
    <lineage>
        <taxon>Bacteria</taxon>
        <taxon>Bacillati</taxon>
        <taxon>Actinomycetota</taxon>
        <taxon>Actinomycetes</taxon>
        <taxon>Kitasatosporales</taxon>
        <taxon>Streptomycetaceae</taxon>
        <taxon>Streptomyces</taxon>
    </lineage>
</organism>
<gene>
    <name evidence="1" type="ORF">WKI67_40375</name>
</gene>
<reference evidence="1" key="1">
    <citation type="submission" date="2024-03" db="EMBL/GenBank/DDBJ databases">
        <title>Novel Streptomyces species of biotechnological and ecological value are a feature of Machair soil.</title>
        <authorList>
            <person name="Prole J.R."/>
            <person name="Goodfellow M."/>
            <person name="Allenby N."/>
            <person name="Ward A.C."/>
        </authorList>
    </citation>
    <scope>NUCLEOTIDE SEQUENCE</scope>
    <source>
        <strain evidence="1">MS2.AVA.5</strain>
    </source>
</reference>
<accession>A0ACC6Q7G3</accession>
<dbReference type="EMBL" id="JBBKAJ010000022">
    <property type="protein sequence ID" value="MEJ8639614.1"/>
    <property type="molecule type" value="Genomic_DNA"/>
</dbReference>
<proteinExistence type="predicted"/>
<dbReference type="Proteomes" id="UP001377168">
    <property type="component" value="Unassembled WGS sequence"/>
</dbReference>